<name>A0A139WT49_9CYAN</name>
<reference evidence="1 2" key="1">
    <citation type="journal article" date="2013" name="Genome Biol. Evol.">
        <title>Genomes of Stigonematalean cyanobacteria (subsection V) and the evolution of oxygenic photosynthesis from prokaryotes to plastids.</title>
        <authorList>
            <person name="Dagan T."/>
            <person name="Roettger M."/>
            <person name="Stucken K."/>
            <person name="Landan G."/>
            <person name="Koch R."/>
            <person name="Major P."/>
            <person name="Gould S.B."/>
            <person name="Goremykin V.V."/>
            <person name="Rippka R."/>
            <person name="Tandeau de Marsac N."/>
            <person name="Gugger M."/>
            <person name="Lockhart P.J."/>
            <person name="Allen J.F."/>
            <person name="Brune I."/>
            <person name="Maus I."/>
            <person name="Puhler A."/>
            <person name="Martin W.F."/>
        </authorList>
    </citation>
    <scope>NUCLEOTIDE SEQUENCE [LARGE SCALE GENOMIC DNA]</scope>
    <source>
        <strain evidence="1 2">PCC 7110</strain>
    </source>
</reference>
<evidence type="ECO:0000313" key="2">
    <source>
        <dbReference type="Proteomes" id="UP000076925"/>
    </source>
</evidence>
<keyword evidence="2" id="KW-1185">Reference proteome</keyword>
<evidence type="ECO:0008006" key="3">
    <source>
        <dbReference type="Google" id="ProtNLM"/>
    </source>
</evidence>
<comment type="caution">
    <text evidence="1">The sequence shown here is derived from an EMBL/GenBank/DDBJ whole genome shotgun (WGS) entry which is preliminary data.</text>
</comment>
<dbReference type="EMBL" id="ANNX02000051">
    <property type="protein sequence ID" value="KYC35615.1"/>
    <property type="molecule type" value="Genomic_DNA"/>
</dbReference>
<evidence type="ECO:0000313" key="1">
    <source>
        <dbReference type="EMBL" id="KYC35615.1"/>
    </source>
</evidence>
<sequence>MPKQSNNPNSPLLRGERLERVWLTVSYQPVSLFTLKRFDATSMAARSNLVPTPYAIKMALLKALLESQGKQHQDNFDTWIEREFTWIRDLQIYILPPEQLVVNRNGYKLRYFDQIVDKADKSRTTRPMQDGFVFREWIHLQGELQICVGIHEDESNKLQDNQQNKLQELTKLFAQINYFGKKGCFFQYLPDRTQTTNQPTFIPNPNDSFTIQPMDDFGSKTTFNRINPFSKDKAQLDKDRIIKPGFLPLKLRSTSARYDFYQRD</sequence>
<dbReference type="OrthoDB" id="979132at2"/>
<dbReference type="AlphaFoldDB" id="A0A139WT49"/>
<organism evidence="1 2">
    <name type="scientific">Scytonema hofmannii PCC 7110</name>
    <dbReference type="NCBI Taxonomy" id="128403"/>
    <lineage>
        <taxon>Bacteria</taxon>
        <taxon>Bacillati</taxon>
        <taxon>Cyanobacteriota</taxon>
        <taxon>Cyanophyceae</taxon>
        <taxon>Nostocales</taxon>
        <taxon>Scytonemataceae</taxon>
        <taxon>Scytonema</taxon>
    </lineage>
</organism>
<dbReference type="STRING" id="128403.WA1_07285"/>
<accession>A0A139WT49</accession>
<proteinExistence type="predicted"/>
<protein>
    <recommendedName>
        <fullName evidence="3">Type I-MYXAN CRISPR-associated protein Cas5/Cmx5/DevS</fullName>
    </recommendedName>
</protein>
<dbReference type="Proteomes" id="UP000076925">
    <property type="component" value="Unassembled WGS sequence"/>
</dbReference>
<gene>
    <name evidence="1" type="ORF">WA1_07285</name>
</gene>
<dbReference type="RefSeq" id="WP_026135159.1">
    <property type="nucleotide sequence ID" value="NZ_KQ976354.1"/>
</dbReference>